<evidence type="ECO:0000256" key="1">
    <source>
        <dbReference type="SAM" id="SignalP"/>
    </source>
</evidence>
<evidence type="ECO:0000313" key="2">
    <source>
        <dbReference type="Ensembl" id="ENSGACP00000002344.1"/>
    </source>
</evidence>
<dbReference type="InterPro" id="IPR013783">
    <property type="entry name" value="Ig-like_fold"/>
</dbReference>
<organism evidence="2">
    <name type="scientific">Gasterosteus aculeatus</name>
    <name type="common">Three-spined stickleback</name>
    <dbReference type="NCBI Taxonomy" id="69293"/>
    <lineage>
        <taxon>Eukaryota</taxon>
        <taxon>Metazoa</taxon>
        <taxon>Chordata</taxon>
        <taxon>Craniata</taxon>
        <taxon>Vertebrata</taxon>
        <taxon>Euteleostomi</taxon>
        <taxon>Actinopterygii</taxon>
        <taxon>Neopterygii</taxon>
        <taxon>Teleostei</taxon>
        <taxon>Neoteleostei</taxon>
        <taxon>Acanthomorphata</taxon>
        <taxon>Eupercaria</taxon>
        <taxon>Perciformes</taxon>
        <taxon>Cottioidei</taxon>
        <taxon>Gasterosteales</taxon>
        <taxon>Gasterosteidae</taxon>
        <taxon>Gasterosteus</taxon>
    </lineage>
</organism>
<dbReference type="Ensembl" id="ENSGACT00000002351.1">
    <property type="protein sequence ID" value="ENSGACP00000002344.1"/>
    <property type="gene ID" value="ENSGACG00000001805.1"/>
</dbReference>
<dbReference type="Gene3D" id="2.60.40.10">
    <property type="entry name" value="Immunoglobulins"/>
    <property type="match status" value="1"/>
</dbReference>
<feature type="signal peptide" evidence="1">
    <location>
        <begin position="1"/>
        <end position="23"/>
    </location>
</feature>
<dbReference type="InParanoid" id="G3NAJ9"/>
<sequence length="120" mass="13694">MHAMLSLPAAALCALSSALVAMAAQLIQEDLTLTRTVGGKVSFSCGGTDQCPYEYVYWYQKRDTGTFTWILWINKRSGSIDKSYKLTKVRWVRPLRTMNVSSETLYFSEFKKKEKKKPLI</sequence>
<protein>
    <recommendedName>
        <fullName evidence="3">Immunoglobulin V-set domain-containing protein</fullName>
    </recommendedName>
</protein>
<keyword evidence="1" id="KW-0732">Signal</keyword>
<accession>G3NAJ9</accession>
<feature type="chain" id="PRO_5003448180" description="Immunoglobulin V-set domain-containing protein" evidence="1">
    <location>
        <begin position="24"/>
        <end position="120"/>
    </location>
</feature>
<dbReference type="Bgee" id="ENSGACG00000001805">
    <property type="expression patterns" value="Expressed in intestinal epithelial cell"/>
</dbReference>
<dbReference type="AlphaFoldDB" id="G3NAJ9"/>
<proteinExistence type="predicted"/>
<evidence type="ECO:0008006" key="3">
    <source>
        <dbReference type="Google" id="ProtNLM"/>
    </source>
</evidence>
<reference evidence="2" key="1">
    <citation type="submission" date="2006-01" db="EMBL/GenBank/DDBJ databases">
        <authorList>
            <person name="Lindblad-Toh K."/>
            <person name="Mauceli E."/>
            <person name="Grabherr M."/>
            <person name="Chang J.L."/>
            <person name="Lander E.S."/>
        </authorList>
    </citation>
    <scope>NUCLEOTIDE SEQUENCE [LARGE SCALE GENOMIC DNA]</scope>
</reference>
<name>G3NAJ9_GASAC</name>
<dbReference type="InterPro" id="IPR036179">
    <property type="entry name" value="Ig-like_dom_sf"/>
</dbReference>
<reference evidence="2" key="2">
    <citation type="submission" date="2024-04" db="UniProtKB">
        <authorList>
            <consortium name="Ensembl"/>
        </authorList>
    </citation>
    <scope>IDENTIFICATION</scope>
</reference>
<dbReference type="STRING" id="69293.ENSGACP00000002344"/>
<dbReference type="SUPFAM" id="SSF48726">
    <property type="entry name" value="Immunoglobulin"/>
    <property type="match status" value="1"/>
</dbReference>
<dbReference type="OMA" id="TWILWIN"/>